<comment type="caution">
    <text evidence="15">The sequence shown here is derived from an EMBL/GenBank/DDBJ whole genome shotgun (WGS) entry which is preliminary data.</text>
</comment>
<feature type="compositionally biased region" description="Basic and acidic residues" evidence="13">
    <location>
        <begin position="112"/>
        <end position="137"/>
    </location>
</feature>
<comment type="subcellular location">
    <subcellularLocation>
        <location evidence="1">Nucleus</location>
        <location evidence="1">Nucleoplasm</location>
    </subcellularLocation>
</comment>
<evidence type="ECO:0000256" key="13">
    <source>
        <dbReference type="SAM" id="MobiDB-lite"/>
    </source>
</evidence>
<dbReference type="Proteomes" id="UP001642520">
    <property type="component" value="Unassembled WGS sequence"/>
</dbReference>
<organism evidence="15 16">
    <name type="scientific">Xylocopa violacea</name>
    <name type="common">Violet carpenter bee</name>
    <name type="synonym">Apis violacea</name>
    <dbReference type="NCBI Taxonomy" id="135666"/>
    <lineage>
        <taxon>Eukaryota</taxon>
        <taxon>Metazoa</taxon>
        <taxon>Ecdysozoa</taxon>
        <taxon>Arthropoda</taxon>
        <taxon>Hexapoda</taxon>
        <taxon>Insecta</taxon>
        <taxon>Pterygota</taxon>
        <taxon>Neoptera</taxon>
        <taxon>Endopterygota</taxon>
        <taxon>Hymenoptera</taxon>
        <taxon>Apocrita</taxon>
        <taxon>Aculeata</taxon>
        <taxon>Apoidea</taxon>
        <taxon>Anthophila</taxon>
        <taxon>Apidae</taxon>
        <taxon>Xylocopa</taxon>
        <taxon>Xylocopa</taxon>
    </lineage>
</organism>
<dbReference type="EMBL" id="CAXAJV020001289">
    <property type="protein sequence ID" value="CAL7938677.1"/>
    <property type="molecule type" value="Genomic_DNA"/>
</dbReference>
<name>A0ABP1NFP0_XYLVO</name>
<proteinExistence type="inferred from homology"/>
<keyword evidence="11" id="KW-0131">Cell cycle</keyword>
<dbReference type="PANTHER" id="PTHR46600">
    <property type="entry name" value="THAP DOMAIN-CONTAINING"/>
    <property type="match status" value="1"/>
</dbReference>
<protein>
    <recommendedName>
        <fullName evidence="14">THAP-type domain-containing protein</fullName>
    </recommendedName>
</protein>
<feature type="compositionally biased region" description="Polar residues" evidence="13">
    <location>
        <begin position="175"/>
        <end position="194"/>
    </location>
</feature>
<dbReference type="InterPro" id="IPR006612">
    <property type="entry name" value="THAP_Znf"/>
</dbReference>
<feature type="region of interest" description="Disordered" evidence="13">
    <location>
        <begin position="90"/>
        <end position="219"/>
    </location>
</feature>
<evidence type="ECO:0000313" key="15">
    <source>
        <dbReference type="EMBL" id="CAL7938677.1"/>
    </source>
</evidence>
<dbReference type="SMART" id="SM00692">
    <property type="entry name" value="DM3"/>
    <property type="match status" value="1"/>
</dbReference>
<dbReference type="InterPro" id="IPR038441">
    <property type="entry name" value="THAP_Znf_sf"/>
</dbReference>
<keyword evidence="8 12" id="KW-0238">DNA-binding</keyword>
<keyword evidence="16" id="KW-1185">Reference proteome</keyword>
<keyword evidence="9" id="KW-0804">Transcription</keyword>
<evidence type="ECO:0000256" key="3">
    <source>
        <dbReference type="ARBA" id="ARBA00022723"/>
    </source>
</evidence>
<accession>A0ABP1NFP0</accession>
<evidence type="ECO:0000256" key="12">
    <source>
        <dbReference type="PROSITE-ProRule" id="PRU00309"/>
    </source>
</evidence>
<dbReference type="SUPFAM" id="SSF57716">
    <property type="entry name" value="Glucocorticoid receptor-like (DNA-binding domain)"/>
    <property type="match status" value="1"/>
</dbReference>
<evidence type="ECO:0000256" key="9">
    <source>
        <dbReference type="ARBA" id="ARBA00023163"/>
    </source>
</evidence>
<keyword evidence="5" id="KW-0862">Zinc</keyword>
<evidence type="ECO:0000259" key="14">
    <source>
        <dbReference type="PROSITE" id="PS50950"/>
    </source>
</evidence>
<feature type="compositionally biased region" description="Polar residues" evidence="13">
    <location>
        <begin position="138"/>
        <end position="166"/>
    </location>
</feature>
<reference evidence="15 16" key="1">
    <citation type="submission" date="2024-08" db="EMBL/GenBank/DDBJ databases">
        <authorList>
            <person name="Will J Nash"/>
            <person name="Angela Man"/>
            <person name="Seanna McTaggart"/>
            <person name="Kendall Baker"/>
            <person name="Tom Barker"/>
            <person name="Leah Catchpole"/>
            <person name="Alex Durrant"/>
            <person name="Karim Gharbi"/>
            <person name="Naomi Irish"/>
            <person name="Gemy Kaithakottil"/>
            <person name="Debby Ku"/>
            <person name="Aaliyah Providence"/>
            <person name="Felix Shaw"/>
            <person name="David Swarbreck"/>
            <person name="Chris Watkins"/>
            <person name="Ann M. McCartney"/>
            <person name="Giulio Formenti"/>
            <person name="Alice Mouton"/>
            <person name="Noel Vella"/>
            <person name="Bjorn M von Reumont"/>
            <person name="Adriana Vella"/>
            <person name="Wilfried Haerty"/>
        </authorList>
    </citation>
    <scope>NUCLEOTIDE SEQUENCE [LARGE SCALE GENOMIC DNA]</scope>
</reference>
<dbReference type="Gene3D" id="6.20.210.20">
    <property type="entry name" value="THAP domain"/>
    <property type="match status" value="1"/>
</dbReference>
<evidence type="ECO:0000256" key="11">
    <source>
        <dbReference type="ARBA" id="ARBA00023306"/>
    </source>
</evidence>
<evidence type="ECO:0000256" key="5">
    <source>
        <dbReference type="ARBA" id="ARBA00022833"/>
    </source>
</evidence>
<evidence type="ECO:0000256" key="4">
    <source>
        <dbReference type="ARBA" id="ARBA00022771"/>
    </source>
</evidence>
<evidence type="ECO:0000256" key="10">
    <source>
        <dbReference type="ARBA" id="ARBA00023242"/>
    </source>
</evidence>
<evidence type="ECO:0000256" key="7">
    <source>
        <dbReference type="ARBA" id="ARBA00023054"/>
    </source>
</evidence>
<evidence type="ECO:0000256" key="8">
    <source>
        <dbReference type="ARBA" id="ARBA00023125"/>
    </source>
</evidence>
<dbReference type="PANTHER" id="PTHR46600:SF1">
    <property type="entry name" value="THAP DOMAIN-CONTAINING PROTEIN 1"/>
    <property type="match status" value="1"/>
</dbReference>
<dbReference type="InterPro" id="IPR026516">
    <property type="entry name" value="THAP1/10"/>
</dbReference>
<evidence type="ECO:0000256" key="2">
    <source>
        <dbReference type="ARBA" id="ARBA00006177"/>
    </source>
</evidence>
<feature type="compositionally biased region" description="Basic and acidic residues" evidence="13">
    <location>
        <begin position="195"/>
        <end position="219"/>
    </location>
</feature>
<keyword evidence="4 12" id="KW-0863">Zinc-finger</keyword>
<feature type="domain" description="THAP-type" evidence="14">
    <location>
        <begin position="1"/>
        <end position="90"/>
    </location>
</feature>
<evidence type="ECO:0000256" key="1">
    <source>
        <dbReference type="ARBA" id="ARBA00004642"/>
    </source>
</evidence>
<dbReference type="PROSITE" id="PS50950">
    <property type="entry name" value="ZF_THAP"/>
    <property type="match status" value="1"/>
</dbReference>
<gene>
    <name evidence="15" type="ORF">XYLVIOL_LOCUS3426</name>
</gene>
<keyword evidence="6" id="KW-0805">Transcription regulation</keyword>
<evidence type="ECO:0000313" key="16">
    <source>
        <dbReference type="Proteomes" id="UP001642520"/>
    </source>
</evidence>
<keyword evidence="10" id="KW-0539">Nucleus</keyword>
<evidence type="ECO:0000256" key="6">
    <source>
        <dbReference type="ARBA" id="ARBA00023015"/>
    </source>
</evidence>
<keyword evidence="7" id="KW-0175">Coiled coil</keyword>
<sequence length="499" mass="58628">MTRKCVLCKETNYRNTYSFFSAPKDPEMRKKWQNAIGIENYAVTDDTYVCSKHFHKDDIITHWISGVPPHVISIKYKKCRLRPGAVPGKHYHLKENVKDQNSDDSDSNMDNLTKDEKVHTMEGKEQNFLIRRTEEKLQTNNDENPKITPTQHQKPSQDINGHNYNGSKVKESPKRNINQTKQNKATNIMENSIISDKKSVEDKNSEKERKEKQNELFKDDSYSNLSDKISESSSKIYNISEEDETMTWSPRTLKKEKSTDHNYLGMETVYIKTEMDNFNYNELDTYYSTYTEIDQNEMLFEDLLEIYTEVVLPRGWSCLVTSKGHTTTIVYLYMGITKTGMPFTEKQVFIKSDMVLHCAAVNTEINPLIHNLIREGKHLKVQSLIDIEELIDEFDQRTVCLGIYNTEGFRDFNRIKIAYKDGIQWRHVQCPLIVNNDSSRCTKCISLSHTLQTKSQSLVFLNNPLIFTEEQHRVHSIRQKYKRMRRQDHEYEFIKLFKE</sequence>
<keyword evidence="3" id="KW-0479">Metal-binding</keyword>
<dbReference type="Pfam" id="PF05485">
    <property type="entry name" value="THAP"/>
    <property type="match status" value="1"/>
</dbReference>
<comment type="similarity">
    <text evidence="2">Belongs to the THAP1 family.</text>
</comment>
<dbReference type="SMART" id="SM00980">
    <property type="entry name" value="THAP"/>
    <property type="match status" value="1"/>
</dbReference>